<dbReference type="SUPFAM" id="SSF51120">
    <property type="entry name" value="beta-Roll"/>
    <property type="match status" value="1"/>
</dbReference>
<reference evidence="1 2" key="1">
    <citation type="submission" date="2023-01" db="EMBL/GenBank/DDBJ databases">
        <title>Novel diversity within Roseofilum (Cyanobacteria; Desertifilaceae) from marine benthic mats with descriptions of four novel species.</title>
        <authorList>
            <person name="Wang Y."/>
            <person name="Berthold D.E."/>
            <person name="Hu J."/>
            <person name="Lefler F.W."/>
            <person name="Laughinghouse H.D. IV."/>
        </authorList>
    </citation>
    <scope>NUCLEOTIDE SEQUENCE [LARGE SCALE GENOMIC DNA]</scope>
    <source>
        <strain evidence="1 2">BLCC-M91</strain>
    </source>
</reference>
<dbReference type="EMBL" id="JAQPOK010000012">
    <property type="protein sequence ID" value="MDJ1177613.1"/>
    <property type="molecule type" value="Genomic_DNA"/>
</dbReference>
<evidence type="ECO:0000313" key="1">
    <source>
        <dbReference type="EMBL" id="MDJ1177613.1"/>
    </source>
</evidence>
<keyword evidence="2" id="KW-1185">Reference proteome</keyword>
<dbReference type="RefSeq" id="WP_283760943.1">
    <property type="nucleotide sequence ID" value="NZ_JAQPOK010000012.1"/>
</dbReference>
<organism evidence="1 2">
    <name type="scientific">Roseofilum halophilum BLCC-M91</name>
    <dbReference type="NCBI Taxonomy" id="3022259"/>
    <lineage>
        <taxon>Bacteria</taxon>
        <taxon>Bacillati</taxon>
        <taxon>Cyanobacteriota</taxon>
        <taxon>Cyanophyceae</taxon>
        <taxon>Desertifilales</taxon>
        <taxon>Desertifilaceae</taxon>
        <taxon>Roseofilum</taxon>
        <taxon>Roseofilum halophilum</taxon>
    </lineage>
</organism>
<evidence type="ECO:0000313" key="2">
    <source>
        <dbReference type="Proteomes" id="UP001231370"/>
    </source>
</evidence>
<name>A0ABT7BEJ6_9CYAN</name>
<dbReference type="Proteomes" id="UP001231370">
    <property type="component" value="Unassembled WGS sequence"/>
</dbReference>
<sequence>MPLNAMPFNVQTLRNRQNFRNTRLASPHEIPPEQKENIQQLRSDLQGSVDSPPSEDSIDQLQTTVQTALEDGTVTPEEGKAIAQASVEVFESMGLTSAEMRTLVYDVQNIAENSRFPGEDEELVGTDSSDFLLGKTGSDVLVGTPTNGQGEVDLLIGGGGSDTFVLGDATTAYYDDGERFTTGVNDFAAIADFNIAYDTIQLHGNEGAYSLGALPNDLPMQGTALYHMAQGELPELIAIVAGVEVADFSQGFTFVG</sequence>
<comment type="caution">
    <text evidence="1">The sequence shown here is derived from an EMBL/GenBank/DDBJ whole genome shotgun (WGS) entry which is preliminary data.</text>
</comment>
<protein>
    <recommendedName>
        <fullName evidence="3">Calcium-binding protein</fullName>
    </recommendedName>
</protein>
<dbReference type="Gene3D" id="2.150.10.10">
    <property type="entry name" value="Serralysin-like metalloprotease, C-terminal"/>
    <property type="match status" value="1"/>
</dbReference>
<evidence type="ECO:0008006" key="3">
    <source>
        <dbReference type="Google" id="ProtNLM"/>
    </source>
</evidence>
<dbReference type="InterPro" id="IPR011049">
    <property type="entry name" value="Serralysin-like_metalloprot_C"/>
</dbReference>
<accession>A0ABT7BEJ6</accession>
<gene>
    <name evidence="1" type="ORF">PJF56_01930</name>
</gene>
<proteinExistence type="predicted"/>